<organism evidence="1">
    <name type="scientific">marine sediment metagenome</name>
    <dbReference type="NCBI Taxonomy" id="412755"/>
    <lineage>
        <taxon>unclassified sequences</taxon>
        <taxon>metagenomes</taxon>
        <taxon>ecological metagenomes</taxon>
    </lineage>
</organism>
<evidence type="ECO:0008006" key="2">
    <source>
        <dbReference type="Google" id="ProtNLM"/>
    </source>
</evidence>
<evidence type="ECO:0000313" key="1">
    <source>
        <dbReference type="EMBL" id="KKN34806.1"/>
    </source>
</evidence>
<sequence>MQLTCPACSYQWEPRVPKPKECPRCKARLDRPRPEKGE</sequence>
<dbReference type="EMBL" id="LAZR01002082">
    <property type="protein sequence ID" value="KKN34806.1"/>
    <property type="molecule type" value="Genomic_DNA"/>
</dbReference>
<dbReference type="AlphaFoldDB" id="A0A0F9SCV8"/>
<protein>
    <recommendedName>
        <fullName evidence="2">Rubredoxin-like domain-containing protein</fullName>
    </recommendedName>
</protein>
<comment type="caution">
    <text evidence="1">The sequence shown here is derived from an EMBL/GenBank/DDBJ whole genome shotgun (WGS) entry which is preliminary data.</text>
</comment>
<accession>A0A0F9SCV8</accession>
<gene>
    <name evidence="1" type="ORF">LCGC14_0789860</name>
</gene>
<name>A0A0F9SCV8_9ZZZZ</name>
<proteinExistence type="predicted"/>
<reference evidence="1" key="1">
    <citation type="journal article" date="2015" name="Nature">
        <title>Complex archaea that bridge the gap between prokaryotes and eukaryotes.</title>
        <authorList>
            <person name="Spang A."/>
            <person name="Saw J.H."/>
            <person name="Jorgensen S.L."/>
            <person name="Zaremba-Niedzwiedzka K."/>
            <person name="Martijn J."/>
            <person name="Lind A.E."/>
            <person name="van Eijk R."/>
            <person name="Schleper C."/>
            <person name="Guy L."/>
            <person name="Ettema T.J."/>
        </authorList>
    </citation>
    <scope>NUCLEOTIDE SEQUENCE</scope>
</reference>